<keyword evidence="2" id="KW-0732">Signal</keyword>
<accession>A0A9P8A713</accession>
<dbReference type="InterPro" id="IPR014867">
    <property type="entry name" value="Spore_coat_CotH_CotH2/3/7"/>
</dbReference>
<organism evidence="3 4">
    <name type="scientific">Mortierella alpina</name>
    <name type="common">Oleaginous fungus</name>
    <name type="synonym">Mortierella renispora</name>
    <dbReference type="NCBI Taxonomy" id="64518"/>
    <lineage>
        <taxon>Eukaryota</taxon>
        <taxon>Fungi</taxon>
        <taxon>Fungi incertae sedis</taxon>
        <taxon>Mucoromycota</taxon>
        <taxon>Mortierellomycotina</taxon>
        <taxon>Mortierellomycetes</taxon>
        <taxon>Mortierellales</taxon>
        <taxon>Mortierellaceae</taxon>
        <taxon>Mortierella</taxon>
    </lineage>
</organism>
<dbReference type="Pfam" id="PF08757">
    <property type="entry name" value="CotH"/>
    <property type="match status" value="1"/>
</dbReference>
<name>A0A9P8A713_MORAP</name>
<evidence type="ECO:0000313" key="3">
    <source>
        <dbReference type="EMBL" id="KAG9323866.1"/>
    </source>
</evidence>
<reference evidence="3" key="1">
    <citation type="submission" date="2021-07" db="EMBL/GenBank/DDBJ databases">
        <title>Draft genome of Mortierella alpina, strain LL118, isolated from an aspen leaf litter sample.</title>
        <authorList>
            <person name="Yang S."/>
            <person name="Vinatzer B.A."/>
        </authorList>
    </citation>
    <scope>NUCLEOTIDE SEQUENCE</scope>
    <source>
        <strain evidence="3">LL118</strain>
    </source>
</reference>
<protein>
    <recommendedName>
        <fullName evidence="5">Coth-domain-containing protein</fullName>
    </recommendedName>
</protein>
<dbReference type="Proteomes" id="UP000717515">
    <property type="component" value="Unassembled WGS sequence"/>
</dbReference>
<evidence type="ECO:0008006" key="5">
    <source>
        <dbReference type="Google" id="ProtNLM"/>
    </source>
</evidence>
<dbReference type="AlphaFoldDB" id="A0A9P8A713"/>
<dbReference type="PANTHER" id="PTHR40050:SF1">
    <property type="entry name" value="INNER SPORE COAT PROTEIN H"/>
    <property type="match status" value="1"/>
</dbReference>
<gene>
    <name evidence="3" type="ORF">KVV02_003526</name>
</gene>
<evidence type="ECO:0000256" key="1">
    <source>
        <dbReference type="SAM" id="MobiDB-lite"/>
    </source>
</evidence>
<sequence>MPTISLIHTTLFAPYFLLLVTFNCVGYPSTSDGSFGVSIGGAITKLASTEATFPVWSGAVPGTTSAAQYSYVELNAAGAAVRTEAFIRTIRNATDTHTYNEFFERQTTKWVLPHVPYSYLATWPSYTKIFDDDVIATIHVTADPAQMAALNANPNLPTDIKVNFRWIDHKMIYSQNNITFKTSGKSSKDFQKQAYKFSFDTNFNQSFFSRPNIKLRSEVTDPTIMREKLYIDMLNAVGVPTQQSQYVRLFINSQPYGLYLMVDDIKKSFIKQTVYQGDPAAVIGSLVQMNAPTVTNQADLVYKGPTNASYDPVVYADVNLGNNPVDQPLNQLITFMADLQAFDPVATPDPVGYWNNTRLDLDGFLRNMALEYLAGAFDNYWMSGSNYFMYFNAQLGSSGKWQWIPTDFDGTFGNGFPTSKLSSYQTFYSFTPDHPLVSKLIIKNKEINALFEQTLKDIVGWSFKPEGLFPRIMAYNQMLAEDYKWDLAIARTGPGVNNNYTFDDFNNNLDNVTKDMQASLKGWITDASTLVAAQLSFTIQAGAADRVAPPPKPTHKKDGDPKGDNNGAAMFSGSWFLTALAVSASMISLF</sequence>
<feature type="chain" id="PRO_5040356545" description="Coth-domain-containing protein" evidence="2">
    <location>
        <begin position="27"/>
        <end position="590"/>
    </location>
</feature>
<dbReference type="EMBL" id="JAIFTL010000085">
    <property type="protein sequence ID" value="KAG9323866.1"/>
    <property type="molecule type" value="Genomic_DNA"/>
</dbReference>
<evidence type="ECO:0000313" key="4">
    <source>
        <dbReference type="Proteomes" id="UP000717515"/>
    </source>
</evidence>
<comment type="caution">
    <text evidence="3">The sequence shown here is derived from an EMBL/GenBank/DDBJ whole genome shotgun (WGS) entry which is preliminary data.</text>
</comment>
<feature type="signal peptide" evidence="2">
    <location>
        <begin position="1"/>
        <end position="26"/>
    </location>
</feature>
<feature type="region of interest" description="Disordered" evidence="1">
    <location>
        <begin position="545"/>
        <end position="564"/>
    </location>
</feature>
<proteinExistence type="predicted"/>
<dbReference type="PANTHER" id="PTHR40050">
    <property type="entry name" value="INNER SPORE COAT PROTEIN H"/>
    <property type="match status" value="1"/>
</dbReference>
<evidence type="ECO:0000256" key="2">
    <source>
        <dbReference type="SAM" id="SignalP"/>
    </source>
</evidence>